<reference evidence="3 4" key="1">
    <citation type="submission" date="2018-04" db="EMBL/GenBank/DDBJ databases">
        <title>Novel Campyloabacter and Helicobacter Species and Strains.</title>
        <authorList>
            <person name="Mannion A.J."/>
            <person name="Shen Z."/>
            <person name="Fox J.G."/>
        </authorList>
    </citation>
    <scope>NUCLEOTIDE SEQUENCE [LARGE SCALE GENOMIC DNA]</scope>
    <source>
        <strain evidence="3 4">MIT 98-6070</strain>
    </source>
</reference>
<organism evidence="3 4">
    <name type="scientific">Helicobacter marmotae</name>
    <dbReference type="NCBI Taxonomy" id="152490"/>
    <lineage>
        <taxon>Bacteria</taxon>
        <taxon>Pseudomonadati</taxon>
        <taxon>Campylobacterota</taxon>
        <taxon>Epsilonproteobacteria</taxon>
        <taxon>Campylobacterales</taxon>
        <taxon>Helicobacteraceae</taxon>
        <taxon>Helicobacter</taxon>
    </lineage>
</organism>
<dbReference type="Proteomes" id="UP000256599">
    <property type="component" value="Unassembled WGS sequence"/>
</dbReference>
<evidence type="ECO:0000256" key="2">
    <source>
        <dbReference type="SAM" id="Phobius"/>
    </source>
</evidence>
<keyword evidence="2" id="KW-1133">Transmembrane helix</keyword>
<evidence type="ECO:0000313" key="3">
    <source>
        <dbReference type="EMBL" id="RDU59380.1"/>
    </source>
</evidence>
<dbReference type="EMBL" id="NXLR01000013">
    <property type="protein sequence ID" value="RDU59380.1"/>
    <property type="molecule type" value="Genomic_DNA"/>
</dbReference>
<proteinExistence type="predicted"/>
<evidence type="ECO:0000313" key="4">
    <source>
        <dbReference type="Proteomes" id="UP000256599"/>
    </source>
</evidence>
<feature type="coiled-coil region" evidence="1">
    <location>
        <begin position="36"/>
        <end position="70"/>
    </location>
</feature>
<dbReference type="OrthoDB" id="5324498at2"/>
<evidence type="ECO:0000256" key="1">
    <source>
        <dbReference type="SAM" id="Coils"/>
    </source>
</evidence>
<keyword evidence="4" id="KW-1185">Reference proteome</keyword>
<dbReference type="RefSeq" id="WP_104700273.1">
    <property type="nucleotide sequence ID" value="NZ_FZPP01000023.1"/>
</dbReference>
<keyword evidence="2" id="KW-0472">Membrane</keyword>
<keyword evidence="1" id="KW-0175">Coiled coil</keyword>
<accession>A0A3D8I2K2</accession>
<name>A0A3D8I2K2_9HELI</name>
<gene>
    <name evidence="3" type="ORF">CQA63_06990</name>
</gene>
<keyword evidence="2" id="KW-0812">Transmembrane</keyword>
<feature type="transmembrane region" description="Helical" evidence="2">
    <location>
        <begin position="6"/>
        <end position="31"/>
    </location>
</feature>
<comment type="caution">
    <text evidence="3">The sequence shown here is derived from an EMBL/GenBank/DDBJ whole genome shotgun (WGS) entry which is preliminary data.</text>
</comment>
<sequence length="135" mass="15555">MFNLSFYVVYWLLFFLLCLPIIFAGLLSIALDNEKVEQKESDLSAISKEIDENTNNKEKLRALLEKFIKNHKSYPQDGEEHSLWLDIISRFAANMNLMEVDEVVNFQDSLEGANPESKASIREVIGKALQKRESK</sequence>
<dbReference type="AlphaFoldDB" id="A0A3D8I2K2"/>
<protein>
    <submittedName>
        <fullName evidence="3">Uncharacterized protein</fullName>
    </submittedName>
</protein>